<dbReference type="AlphaFoldDB" id="A0AB38Y2H2"/>
<feature type="compositionally biased region" description="Polar residues" evidence="1">
    <location>
        <begin position="41"/>
        <end position="52"/>
    </location>
</feature>
<accession>A0AB38Y2H2</accession>
<proteinExistence type="predicted"/>
<evidence type="ECO:0000313" key="4">
    <source>
        <dbReference type="Proteomes" id="UP001237475"/>
    </source>
</evidence>
<feature type="chain" id="PRO_5044264585" evidence="2">
    <location>
        <begin position="30"/>
        <end position="116"/>
    </location>
</feature>
<evidence type="ECO:0000256" key="2">
    <source>
        <dbReference type="SAM" id="SignalP"/>
    </source>
</evidence>
<name>A0AB38Y2H2_STREQ</name>
<feature type="region of interest" description="Disordered" evidence="1">
    <location>
        <begin position="41"/>
        <end position="116"/>
    </location>
</feature>
<feature type="signal peptide" evidence="2">
    <location>
        <begin position="1"/>
        <end position="29"/>
    </location>
</feature>
<reference evidence="3" key="1">
    <citation type="submission" date="2023-04" db="EMBL/GenBank/DDBJ databases">
        <title>Complete genomes of S. dygalactiae subsp equisimilis isolates causing bacteremia in cancer patients.</title>
        <authorList>
            <person name="Anand S."/>
            <person name="Arias J."/>
            <person name="Delafuente J."/>
            <person name="Elgamal H."/>
            <person name="Prevost T."/>
            <person name="Liu X."/>
            <person name="Kalia A."/>
        </authorList>
    </citation>
    <scope>NUCLEOTIDE SEQUENCE</scope>
    <source>
        <strain evidence="3">UT_120444</strain>
    </source>
</reference>
<evidence type="ECO:0000313" key="3">
    <source>
        <dbReference type="EMBL" id="WHM79616.1"/>
    </source>
</evidence>
<organism evidence="3 4">
    <name type="scientific">Streptococcus dysgalactiae subsp. equisimilis</name>
    <name type="common">Streptococcus equisimilis</name>
    <dbReference type="NCBI Taxonomy" id="119602"/>
    <lineage>
        <taxon>Bacteria</taxon>
        <taxon>Bacillati</taxon>
        <taxon>Bacillota</taxon>
        <taxon>Bacilli</taxon>
        <taxon>Lactobacillales</taxon>
        <taxon>Streptococcaceae</taxon>
        <taxon>Streptococcus</taxon>
    </lineage>
</organism>
<gene>
    <name evidence="3" type="ORF">OPT59_02640</name>
</gene>
<keyword evidence="2" id="KW-0732">Signal</keyword>
<protein>
    <submittedName>
        <fullName evidence="3">Uncharacterized protein</fullName>
    </submittedName>
</protein>
<evidence type="ECO:0000256" key="1">
    <source>
        <dbReference type="SAM" id="MobiDB-lite"/>
    </source>
</evidence>
<dbReference type="Proteomes" id="UP001237475">
    <property type="component" value="Chromosome"/>
</dbReference>
<dbReference type="RefSeq" id="WP_015016747.1">
    <property type="nucleotide sequence ID" value="NZ_BLBI01000012.1"/>
</dbReference>
<sequence length="116" mass="12520">MKLNRLFILGCLSASTLALGNLSSTSVHADIWQSLTSQLQEVTPGKNAQNEDPSLWTVPGKDAQNEDPSLWAVPDKDAQNEDPSLWAVPGKDAQNEDPSLWAVPGKDAQNEDPSLP</sequence>
<dbReference type="EMBL" id="CP125360">
    <property type="protein sequence ID" value="WHM79616.1"/>
    <property type="molecule type" value="Genomic_DNA"/>
</dbReference>